<dbReference type="Pfam" id="PF02121">
    <property type="entry name" value="IP_trans"/>
    <property type="match status" value="1"/>
</dbReference>
<dbReference type="SUPFAM" id="SSF55961">
    <property type="entry name" value="Bet v1-like"/>
    <property type="match status" value="1"/>
</dbReference>
<evidence type="ECO:0000259" key="1">
    <source>
        <dbReference type="Pfam" id="PF02121"/>
    </source>
</evidence>
<dbReference type="InterPro" id="IPR001666">
    <property type="entry name" value="PI_transfer"/>
</dbReference>
<dbReference type="EMBL" id="JACGWL010000002">
    <property type="protein sequence ID" value="KAK4408535.1"/>
    <property type="molecule type" value="Genomic_DNA"/>
</dbReference>
<evidence type="ECO:0000313" key="3">
    <source>
        <dbReference type="Proteomes" id="UP001289374"/>
    </source>
</evidence>
<dbReference type="Proteomes" id="UP001289374">
    <property type="component" value="Unassembled WGS sequence"/>
</dbReference>
<dbReference type="AlphaFoldDB" id="A0AAE1XB22"/>
<evidence type="ECO:0000313" key="2">
    <source>
        <dbReference type="EMBL" id="KAK4408535.1"/>
    </source>
</evidence>
<reference evidence="2" key="2">
    <citation type="journal article" date="2024" name="Plant">
        <title>Genomic evolution and insights into agronomic trait innovations of Sesamum species.</title>
        <authorList>
            <person name="Miao H."/>
            <person name="Wang L."/>
            <person name="Qu L."/>
            <person name="Liu H."/>
            <person name="Sun Y."/>
            <person name="Le M."/>
            <person name="Wang Q."/>
            <person name="Wei S."/>
            <person name="Zheng Y."/>
            <person name="Lin W."/>
            <person name="Duan Y."/>
            <person name="Cao H."/>
            <person name="Xiong S."/>
            <person name="Wang X."/>
            <person name="Wei L."/>
            <person name="Li C."/>
            <person name="Ma Q."/>
            <person name="Ju M."/>
            <person name="Zhao R."/>
            <person name="Li G."/>
            <person name="Mu C."/>
            <person name="Tian Q."/>
            <person name="Mei H."/>
            <person name="Zhang T."/>
            <person name="Gao T."/>
            <person name="Zhang H."/>
        </authorList>
    </citation>
    <scope>NUCLEOTIDE SEQUENCE</scope>
    <source>
        <strain evidence="2">K16</strain>
    </source>
</reference>
<accession>A0AAE1XB22</accession>
<dbReference type="PRINTS" id="PR00391">
    <property type="entry name" value="PITRANSFER"/>
</dbReference>
<dbReference type="Gene3D" id="3.30.530.20">
    <property type="match status" value="1"/>
</dbReference>
<organism evidence="2 3">
    <name type="scientific">Sesamum angolense</name>
    <dbReference type="NCBI Taxonomy" id="2727404"/>
    <lineage>
        <taxon>Eukaryota</taxon>
        <taxon>Viridiplantae</taxon>
        <taxon>Streptophyta</taxon>
        <taxon>Embryophyta</taxon>
        <taxon>Tracheophyta</taxon>
        <taxon>Spermatophyta</taxon>
        <taxon>Magnoliopsida</taxon>
        <taxon>eudicotyledons</taxon>
        <taxon>Gunneridae</taxon>
        <taxon>Pentapetalae</taxon>
        <taxon>asterids</taxon>
        <taxon>lamiids</taxon>
        <taxon>Lamiales</taxon>
        <taxon>Pedaliaceae</taxon>
        <taxon>Sesamum</taxon>
    </lineage>
</organism>
<dbReference type="FunFam" id="3.30.530.20:FF:000028">
    <property type="entry name" value="Phosphatidylinositol transfer protein 5"/>
    <property type="match status" value="1"/>
</dbReference>
<keyword evidence="3" id="KW-1185">Reference proteome</keyword>
<dbReference type="GO" id="GO:0005737">
    <property type="term" value="C:cytoplasm"/>
    <property type="evidence" value="ECO:0007669"/>
    <property type="project" value="UniProtKB-ARBA"/>
</dbReference>
<dbReference type="InterPro" id="IPR055261">
    <property type="entry name" value="PI_transfer_N"/>
</dbReference>
<protein>
    <submittedName>
        <fullName evidence="2">Phosphatidylinositol transfer protein alpha isoform</fullName>
    </submittedName>
</protein>
<proteinExistence type="predicted"/>
<dbReference type="GO" id="GO:0071944">
    <property type="term" value="C:cell periphery"/>
    <property type="evidence" value="ECO:0007669"/>
    <property type="project" value="UniProtKB-ARBA"/>
</dbReference>
<comment type="caution">
    <text evidence="2">The sequence shown here is derived from an EMBL/GenBank/DDBJ whole genome shotgun (WGS) entry which is preliminary data.</text>
</comment>
<sequence>MVRPPSSVEKPHTWTFPEKRKNQVKNFSRKLLRNSGILLGCSLDVYVFLFLDLYTLPNWGGSKVGLLCRYRWKRCMIMKMQQQSTTGTEGVEIVENRPFEDDVYGKGQYTLKIYRLQSKAPTWLTKFAPADALVMQEEAWNAYPRCKSVVKCPYFTRFILTIDTIHKDDNGQSENVHSLTEEQLAVRQLETIDIASAVNDYWSYIIGSSNIDLSQFQSARTGRGPLTDGWQGQCDPVSTAYKLVTIDAPYWGFGSRLEQALLAGERALFLESHRNCFGWIDEWFGLSMDKMRELEKQSDSSLNQKLGRPCVIEDKEELDEIRTIPSC</sequence>
<gene>
    <name evidence="2" type="ORF">Sango_0434500</name>
</gene>
<reference evidence="2" key="1">
    <citation type="submission" date="2020-06" db="EMBL/GenBank/DDBJ databases">
        <authorList>
            <person name="Li T."/>
            <person name="Hu X."/>
            <person name="Zhang T."/>
            <person name="Song X."/>
            <person name="Zhang H."/>
            <person name="Dai N."/>
            <person name="Sheng W."/>
            <person name="Hou X."/>
            <person name="Wei L."/>
        </authorList>
    </citation>
    <scope>NUCLEOTIDE SEQUENCE</scope>
    <source>
        <strain evidence="2">K16</strain>
        <tissue evidence="2">Leaf</tissue>
    </source>
</reference>
<dbReference type="PANTHER" id="PTHR10658">
    <property type="entry name" value="PHOSPHATIDYLINOSITOL TRANSFER PROTEIN"/>
    <property type="match status" value="1"/>
</dbReference>
<dbReference type="InterPro" id="IPR023393">
    <property type="entry name" value="START-like_dom_sf"/>
</dbReference>
<feature type="domain" description="Phosphatidylinositol transfer protein N-terminal" evidence="1">
    <location>
        <begin position="75"/>
        <end position="298"/>
    </location>
</feature>
<dbReference type="PANTHER" id="PTHR10658:SF11">
    <property type="entry name" value="VIBRATOR, ISOFORM B"/>
    <property type="match status" value="1"/>
</dbReference>
<name>A0AAE1XB22_9LAMI</name>
<dbReference type="GO" id="GO:0008526">
    <property type="term" value="F:phosphatidylinositol transfer activity"/>
    <property type="evidence" value="ECO:0007669"/>
    <property type="project" value="UniProtKB-ARBA"/>
</dbReference>